<proteinExistence type="inferred from homology"/>
<comment type="similarity">
    <text evidence="1 4">Belongs to the tektin family.</text>
</comment>
<feature type="coiled-coil region" evidence="5">
    <location>
        <begin position="382"/>
        <end position="416"/>
    </location>
</feature>
<comment type="caution">
    <text evidence="6">The sequence shown here is derived from an EMBL/GenBank/DDBJ whole genome shotgun (WGS) entry which is preliminary data.</text>
</comment>
<keyword evidence="4" id="KW-0282">Flagellum</keyword>
<dbReference type="Pfam" id="PF03148">
    <property type="entry name" value="Tektin"/>
    <property type="match status" value="1"/>
</dbReference>
<reference evidence="6" key="1">
    <citation type="submission" date="2021-01" db="EMBL/GenBank/DDBJ databases">
        <authorList>
            <person name="Zahm M."/>
            <person name="Roques C."/>
            <person name="Cabau C."/>
            <person name="Klopp C."/>
            <person name="Donnadieu C."/>
            <person name="Jouanno E."/>
            <person name="Lampietro C."/>
            <person name="Louis A."/>
            <person name="Herpin A."/>
            <person name="Echchiki A."/>
            <person name="Berthelot C."/>
            <person name="Parey E."/>
            <person name="Roest-Crollius H."/>
            <person name="Braasch I."/>
            <person name="Postlethwait J."/>
            <person name="Bobe J."/>
            <person name="Montfort J."/>
            <person name="Bouchez O."/>
            <person name="Begum T."/>
            <person name="Mejri S."/>
            <person name="Adams A."/>
            <person name="Chen W.-J."/>
            <person name="Guiguen Y."/>
        </authorList>
    </citation>
    <scope>NUCLEOTIDE SEQUENCE</scope>
    <source>
        <tissue evidence="6">Blood</tissue>
    </source>
</reference>
<accession>A0A8T3CS49</accession>
<keyword evidence="7" id="KW-1185">Reference proteome</keyword>
<dbReference type="OrthoDB" id="5788000at2759"/>
<name>A0A8T3CS49_9TELE</name>
<feature type="coiled-coil region" evidence="5">
    <location>
        <begin position="115"/>
        <end position="145"/>
    </location>
</feature>
<evidence type="ECO:0000313" key="7">
    <source>
        <dbReference type="Proteomes" id="UP000829720"/>
    </source>
</evidence>
<dbReference type="GO" id="GO:0060294">
    <property type="term" value="P:cilium movement involved in cell motility"/>
    <property type="evidence" value="ECO:0007669"/>
    <property type="project" value="UniProtKB-UniRule"/>
</dbReference>
<keyword evidence="2" id="KW-0963">Cytoplasm</keyword>
<sequence length="447" mass="51069">MTSQLLVSRPYFDTRAVSQQGALPPRSPESLLKENIYQSSGLATAGYRSAKYTPDEWTARNNSTFYQAALDRDTAHRIRYESKTLNAETEAKAQRCQAEGTRHLGERLQDIYFLRSELQQHIEELTAETEQLLGLKRRLEKALEATEIPYAIATDNLTCRERRLGPDLVKDEVEEQLLKEVELIRSIQALLKKTLSQAIDQIRANRDAKQTLEMDWSDKFQAYNLDVQCGRYNNNSRDTQNHPNSAKFQDHVTNRESWLQFTQGNLALAGREEQASRELRQLVENVLQDTAEDLRAQCAAVDNAFSCRCGELNEAKAQLELHLAQILEETGAQERNIKALRQALHDKKAPMRVAESRLYDRAQRPKMELCRDGPQIRLVQEVGELTSTIEALQGKLAEAQQSLRCLEDTRMALEKDISCKMNSLRIDVDKCMAHRLRYPTALTLSGY</sequence>
<keyword evidence="4" id="KW-0966">Cell projection</keyword>
<dbReference type="PANTHER" id="PTHR19960:SF12">
    <property type="entry name" value="TEKTIN-4"/>
    <property type="match status" value="1"/>
</dbReference>
<dbReference type="GO" id="GO:0005634">
    <property type="term" value="C:nucleus"/>
    <property type="evidence" value="ECO:0007669"/>
    <property type="project" value="TreeGrafter"/>
</dbReference>
<dbReference type="PRINTS" id="PR00511">
    <property type="entry name" value="TEKTIN"/>
</dbReference>
<dbReference type="AlphaFoldDB" id="A0A8T3CS49"/>
<evidence type="ECO:0000256" key="5">
    <source>
        <dbReference type="SAM" id="Coils"/>
    </source>
</evidence>
<dbReference type="GO" id="GO:0015630">
    <property type="term" value="C:microtubule cytoskeleton"/>
    <property type="evidence" value="ECO:0007669"/>
    <property type="project" value="UniProtKB-UniRule"/>
</dbReference>
<dbReference type="GO" id="GO:0005930">
    <property type="term" value="C:axoneme"/>
    <property type="evidence" value="ECO:0007669"/>
    <property type="project" value="UniProtKB-SubCell"/>
</dbReference>
<evidence type="ECO:0000256" key="3">
    <source>
        <dbReference type="ARBA" id="ARBA00023054"/>
    </source>
</evidence>
<evidence type="ECO:0000313" key="6">
    <source>
        <dbReference type="EMBL" id="KAI1886620.1"/>
    </source>
</evidence>
<dbReference type="InterPro" id="IPR000435">
    <property type="entry name" value="Tektins"/>
</dbReference>
<dbReference type="EMBL" id="JAERUA010000019">
    <property type="protein sequence ID" value="KAI1886620.1"/>
    <property type="molecule type" value="Genomic_DNA"/>
</dbReference>
<dbReference type="InterPro" id="IPR048256">
    <property type="entry name" value="Tektin-like"/>
</dbReference>
<comment type="subcellular location">
    <subcellularLocation>
        <location evidence="4">Cytoplasm</location>
        <location evidence="4">Cytoskeleton</location>
        <location evidence="4">Cilium axoneme</location>
    </subcellularLocation>
</comment>
<evidence type="ECO:0000256" key="1">
    <source>
        <dbReference type="ARBA" id="ARBA00007209"/>
    </source>
</evidence>
<organism evidence="6 7">
    <name type="scientific">Albula goreensis</name>
    <dbReference type="NCBI Taxonomy" id="1534307"/>
    <lineage>
        <taxon>Eukaryota</taxon>
        <taxon>Metazoa</taxon>
        <taxon>Chordata</taxon>
        <taxon>Craniata</taxon>
        <taxon>Vertebrata</taxon>
        <taxon>Euteleostomi</taxon>
        <taxon>Actinopterygii</taxon>
        <taxon>Neopterygii</taxon>
        <taxon>Teleostei</taxon>
        <taxon>Albuliformes</taxon>
        <taxon>Albulidae</taxon>
        <taxon>Albula</taxon>
    </lineage>
</organism>
<dbReference type="GO" id="GO:0060271">
    <property type="term" value="P:cilium assembly"/>
    <property type="evidence" value="ECO:0007669"/>
    <property type="project" value="UniProtKB-UniRule"/>
</dbReference>
<protein>
    <recommendedName>
        <fullName evidence="4">Tektin</fullName>
    </recommendedName>
</protein>
<dbReference type="Proteomes" id="UP000829720">
    <property type="component" value="Unassembled WGS sequence"/>
</dbReference>
<keyword evidence="4" id="KW-0969">Cilium</keyword>
<keyword evidence="3 5" id="KW-0175">Coiled coil</keyword>
<evidence type="ECO:0000256" key="2">
    <source>
        <dbReference type="ARBA" id="ARBA00022490"/>
    </source>
</evidence>
<dbReference type="GO" id="GO:0036126">
    <property type="term" value="C:sperm flagellum"/>
    <property type="evidence" value="ECO:0007669"/>
    <property type="project" value="TreeGrafter"/>
</dbReference>
<evidence type="ECO:0000256" key="4">
    <source>
        <dbReference type="RuleBase" id="RU367040"/>
    </source>
</evidence>
<gene>
    <name evidence="6" type="ORF">AGOR_G00197680</name>
</gene>
<dbReference type="PANTHER" id="PTHR19960">
    <property type="entry name" value="TEKTIN"/>
    <property type="match status" value="1"/>
</dbReference>